<evidence type="ECO:0000256" key="1">
    <source>
        <dbReference type="ARBA" id="ARBA00023186"/>
    </source>
</evidence>
<gene>
    <name evidence="3" type="ORF">PPACK8108_LOCUS25338</name>
</gene>
<protein>
    <submittedName>
        <fullName evidence="3">Proteasome maturation factor UMP1-domain-containing protein</fullName>
    </submittedName>
</protein>
<organism evidence="3 4">
    <name type="scientific">Phakopsora pachyrhizi</name>
    <name type="common">Asian soybean rust disease fungus</name>
    <dbReference type="NCBI Taxonomy" id="170000"/>
    <lineage>
        <taxon>Eukaryota</taxon>
        <taxon>Fungi</taxon>
        <taxon>Dikarya</taxon>
        <taxon>Basidiomycota</taxon>
        <taxon>Pucciniomycotina</taxon>
        <taxon>Pucciniomycetes</taxon>
        <taxon>Pucciniales</taxon>
        <taxon>Phakopsoraceae</taxon>
        <taxon>Phakopsora</taxon>
    </lineage>
</organism>
<sequence length="145" mass="16707">MKKSSYVIVPPNRPDQSTVRSDLIRQDQLSNVSSVIRSKTHPLENRLKGWDATQDDFKLKLKAEIFGVGFPMRMMMERRMIRQTDVPLPGRSTSSNLHLDILLGKDETLDESDVFITNCSIDGIQSSNCRNRQDFHSKMEKRLKI</sequence>
<proteinExistence type="inferred from homology"/>
<dbReference type="GO" id="GO:0000502">
    <property type="term" value="C:proteasome complex"/>
    <property type="evidence" value="ECO:0007669"/>
    <property type="project" value="UniProtKB-KW"/>
</dbReference>
<dbReference type="EMBL" id="CALTRL010006199">
    <property type="protein sequence ID" value="CAH7690096.1"/>
    <property type="molecule type" value="Genomic_DNA"/>
</dbReference>
<dbReference type="GO" id="GO:0043248">
    <property type="term" value="P:proteasome assembly"/>
    <property type="evidence" value="ECO:0007669"/>
    <property type="project" value="InterPro"/>
</dbReference>
<comment type="caution">
    <text evidence="3">The sequence shown here is derived from an EMBL/GenBank/DDBJ whole genome shotgun (WGS) entry which is preliminary data.</text>
</comment>
<dbReference type="GO" id="GO:0005737">
    <property type="term" value="C:cytoplasm"/>
    <property type="evidence" value="ECO:0007669"/>
    <property type="project" value="TreeGrafter"/>
</dbReference>
<reference evidence="3" key="1">
    <citation type="submission" date="2022-06" db="EMBL/GenBank/DDBJ databases">
        <authorList>
            <consortium name="SYNGENTA / RWTH Aachen University"/>
        </authorList>
    </citation>
    <scope>NUCLEOTIDE SEQUENCE</scope>
</reference>
<comment type="similarity">
    <text evidence="2">Belongs to the POMP/UMP1 family.</text>
</comment>
<dbReference type="PANTHER" id="PTHR12828:SF3">
    <property type="entry name" value="PROTEASOME MATURATION PROTEIN"/>
    <property type="match status" value="1"/>
</dbReference>
<dbReference type="Pfam" id="PF05348">
    <property type="entry name" value="UMP1"/>
    <property type="match status" value="1"/>
</dbReference>
<evidence type="ECO:0000313" key="3">
    <source>
        <dbReference type="EMBL" id="CAH7690096.1"/>
    </source>
</evidence>
<evidence type="ECO:0000256" key="2">
    <source>
        <dbReference type="ARBA" id="ARBA00043974"/>
    </source>
</evidence>
<keyword evidence="3" id="KW-0647">Proteasome</keyword>
<name>A0AAV0BTW4_PHAPC</name>
<keyword evidence="1" id="KW-0143">Chaperone</keyword>
<dbReference type="InterPro" id="IPR008012">
    <property type="entry name" value="Ump1"/>
</dbReference>
<keyword evidence="4" id="KW-1185">Reference proteome</keyword>
<dbReference type="AlphaFoldDB" id="A0AAV0BTW4"/>
<dbReference type="Proteomes" id="UP001153365">
    <property type="component" value="Unassembled WGS sequence"/>
</dbReference>
<dbReference type="PANTHER" id="PTHR12828">
    <property type="entry name" value="PROTEASOME MATURATION PROTEIN UMP1"/>
    <property type="match status" value="1"/>
</dbReference>
<evidence type="ECO:0000313" key="4">
    <source>
        <dbReference type="Proteomes" id="UP001153365"/>
    </source>
</evidence>
<dbReference type="GO" id="GO:0005634">
    <property type="term" value="C:nucleus"/>
    <property type="evidence" value="ECO:0007669"/>
    <property type="project" value="TreeGrafter"/>
</dbReference>
<accession>A0AAV0BTW4</accession>